<evidence type="ECO:0000313" key="3">
    <source>
        <dbReference type="Proteomes" id="UP000321204"/>
    </source>
</evidence>
<dbReference type="GO" id="GO:0004062">
    <property type="term" value="F:aryl sulfotransferase activity"/>
    <property type="evidence" value="ECO:0007669"/>
    <property type="project" value="InterPro"/>
</dbReference>
<dbReference type="Proteomes" id="UP000321204">
    <property type="component" value="Chromosome"/>
</dbReference>
<feature type="chain" id="PRO_5022904717" description="Arylsulfotransferase (ASST)" evidence="1">
    <location>
        <begin position="26"/>
        <end position="380"/>
    </location>
</feature>
<proteinExistence type="predicted"/>
<keyword evidence="1" id="KW-0732">Signal</keyword>
<evidence type="ECO:0008006" key="4">
    <source>
        <dbReference type="Google" id="ProtNLM"/>
    </source>
</evidence>
<dbReference type="OrthoDB" id="304912at2"/>
<dbReference type="InterPro" id="IPR053143">
    <property type="entry name" value="Arylsulfate_ST"/>
</dbReference>
<organism evidence="2 3">
    <name type="scientific">Flavisolibacter ginsenosidimutans</name>
    <dbReference type="NCBI Taxonomy" id="661481"/>
    <lineage>
        <taxon>Bacteria</taxon>
        <taxon>Pseudomonadati</taxon>
        <taxon>Bacteroidota</taxon>
        <taxon>Chitinophagia</taxon>
        <taxon>Chitinophagales</taxon>
        <taxon>Chitinophagaceae</taxon>
        <taxon>Flavisolibacter</taxon>
    </lineage>
</organism>
<dbReference type="InterPro" id="IPR010262">
    <property type="entry name" value="Arylsulfotransferase_bact"/>
</dbReference>
<gene>
    <name evidence="2" type="ORF">FSB75_15890</name>
</gene>
<evidence type="ECO:0000313" key="2">
    <source>
        <dbReference type="EMBL" id="QEC57317.1"/>
    </source>
</evidence>
<dbReference type="Pfam" id="PF05935">
    <property type="entry name" value="Arylsulfotrans"/>
    <property type="match status" value="1"/>
</dbReference>
<protein>
    <recommendedName>
        <fullName evidence="4">Arylsulfotransferase (ASST)</fullName>
    </recommendedName>
</protein>
<dbReference type="KEGG" id="fgg:FSB75_15890"/>
<dbReference type="PANTHER" id="PTHR35340">
    <property type="entry name" value="PQQ ENZYME REPEAT PROTEIN-RELATED"/>
    <property type="match status" value="1"/>
</dbReference>
<dbReference type="RefSeq" id="WP_146789503.1">
    <property type="nucleotide sequence ID" value="NZ_BAABIO010000003.1"/>
</dbReference>
<sequence length="380" mass="42652">MRQICTAFTLVLALFFTSCTREHLAGNGVTILSNPTDGQIVLSTFSSNYKLPGSLTVLDKYGNTLSQKATPTAAINFQKWQVNGKTRYSYMEYDTTAVALSQGLWPTTAVVLNENFQEIKRLRLLPYDGRTASDPTAIDGHEFIYLDDNHFITLAGFQKTVSNIPASLNPVANCKVVASVIQEIQDDKVVWEWDGTNYPELYQQSVEGNAFSNGNVLHDYVHMNSVFVDPTDNNLICSLRNLNQIIKISRTDGHIIWRLGGTNSNFLMTPGMKFLRQHSATLTDNNNTLLLVDNGEATERPYSRIVEFQLNQVEKTIGSFREFTVPQNTFIQYMGSVQKKGDTYFIGCGSAAKILEVNYVTNKINFLMNLPNNSYRSLKD</sequence>
<dbReference type="PROSITE" id="PS51257">
    <property type="entry name" value="PROKAR_LIPOPROTEIN"/>
    <property type="match status" value="1"/>
</dbReference>
<accession>A0A5B8UKV2</accession>
<name>A0A5B8UKV2_9BACT</name>
<dbReference type="PANTHER" id="PTHR35340:SF5">
    <property type="entry name" value="ASST-DOMAIN-CONTAINING PROTEIN"/>
    <property type="match status" value="1"/>
</dbReference>
<dbReference type="SUPFAM" id="SSF63825">
    <property type="entry name" value="YWTD domain"/>
    <property type="match status" value="1"/>
</dbReference>
<reference evidence="2 3" key="1">
    <citation type="journal article" date="2015" name="Int. J. Syst. Evol. Microbiol.">
        <title>Flavisolibacter ginsenosidimutans sp. nov., with ginsenoside-converting activity isolated from soil used for cultivating ginseng.</title>
        <authorList>
            <person name="Zhao Y."/>
            <person name="Liu Q."/>
            <person name="Kang M.S."/>
            <person name="Jin F."/>
            <person name="Yu H."/>
            <person name="Im W.T."/>
        </authorList>
    </citation>
    <scope>NUCLEOTIDE SEQUENCE [LARGE SCALE GENOMIC DNA]</scope>
    <source>
        <strain evidence="2 3">Gsoil 636</strain>
    </source>
</reference>
<dbReference type="AlphaFoldDB" id="A0A5B8UKV2"/>
<evidence type="ECO:0000256" key="1">
    <source>
        <dbReference type="SAM" id="SignalP"/>
    </source>
</evidence>
<keyword evidence="3" id="KW-1185">Reference proteome</keyword>
<dbReference type="EMBL" id="CP042433">
    <property type="protein sequence ID" value="QEC57317.1"/>
    <property type="molecule type" value="Genomic_DNA"/>
</dbReference>
<feature type="signal peptide" evidence="1">
    <location>
        <begin position="1"/>
        <end position="25"/>
    </location>
</feature>